<name>A0A7S9LSM0_9RHOB</name>
<feature type="region of interest" description="Disordered" evidence="7">
    <location>
        <begin position="215"/>
        <end position="246"/>
    </location>
</feature>
<dbReference type="InterPro" id="IPR048958">
    <property type="entry name" value="Polysacc_lyase_14"/>
</dbReference>
<dbReference type="PANTHER" id="PTHR22298">
    <property type="entry name" value="ENDO-1,4-BETA-GLUCANASE"/>
    <property type="match status" value="1"/>
</dbReference>
<dbReference type="Proteomes" id="UP000594800">
    <property type="component" value="Chromosome"/>
</dbReference>
<evidence type="ECO:0000256" key="7">
    <source>
        <dbReference type="SAM" id="MobiDB-lite"/>
    </source>
</evidence>
<dbReference type="SUPFAM" id="SSF49384">
    <property type="entry name" value="Carbohydrate-binding domain"/>
    <property type="match status" value="3"/>
</dbReference>
<dbReference type="RefSeq" id="WP_196103444.1">
    <property type="nucleotide sequence ID" value="NZ_CP064942.1"/>
</dbReference>
<feature type="compositionally biased region" description="Pro residues" evidence="7">
    <location>
        <begin position="505"/>
        <end position="519"/>
    </location>
</feature>
<feature type="region of interest" description="Disordered" evidence="7">
    <location>
        <begin position="495"/>
        <end position="523"/>
    </location>
</feature>
<dbReference type="InterPro" id="IPR001919">
    <property type="entry name" value="CBD2"/>
</dbReference>
<dbReference type="Gene3D" id="2.60.120.200">
    <property type="match status" value="1"/>
</dbReference>
<keyword evidence="10" id="KW-1185">Reference proteome</keyword>
<sequence length="1118" mass="120319">MISDFDSNGTGVFETAEGRFEITIRDTWNGGFVADSVLTLPVATDAWAVEFTLAGNGAIAPDEIWGAQLTDLGGGRYRIEGDGETPADEVRFTFVARGDTDRIEPASITLADVSDAGTADADLDIAVRESWNGGFVADATLESNASIADWRAEFVLEGDGTIADDEIWGARIVSRDGNRYIVEGTGSNEDVSAGETIPFTFVARGDTTGIEAGSIRVGGPDLGTGTPAEPTPPDAPGGETPAPSAPGADAIIVDFENHANGTRYDRATQDADWDIQFAGQTGQHAVVSSEDAVSGNNALKVTYPTNASQGLGSAYELPEEDEYYLSYWVKFEEGFDFDGDVHSGGKLPGLASEGWASGGATVDGTNGFTARYMWREDGEAELYLYHMDKASPWGDSYKFRGENGNPVKFQDGEWHQLVQRVKINSDNNRDGEIDVWMDGQQVLQLDGLRMVNDGSGIDSFYLSSFFGGSGPDWWPDRPVDAYFDDFIVSTNPADVGLADVSDGSSPPPTDPTPPVTPPEPEGDGEIRFEVVETWNGGFKAELVIVNDTGRDIEDWAITFADQGFDIRNIWGGSVSQQGDTLRIDGQDWATSIPAGGEMTFGFVADGPVPMQLSGATLIPSFDGALEEPVTEQPPTTPPADGGDPPPATPPGDVIIDGPGGPFDAADYAQVLNMSMEFYYAQYAGDLPDDHPVDWRGDSALNDGQDVGRDLSGGWFDAGDHVKFGFPMAATATMLSWGGLEFEEGYQTAGAYDDLSTHLRFVNDYFLNAYDDKGTADISDDVFHAQVGDGDVDHAWWGPPEEMDMWRPTYSIDAQNPGSDVAAETAAAMASASIFFREQGDTAYADTLLEKAIKLYDFAETYQGKYSDSVTDAQKFYNSFSGFQDELAWGANWLYQATGDESYLEKSKSYYNGNWAAGAQQWDDKSNGTAMLLAHQTGDARYVNDVNNHLNHWMYNIQTTPGTSTNDGLGYLDLWGSNSYATTAGFMASLEAKHLSETGGDEGRIAELGAFATDQLDYVMGDNPNGQSFIVGWGDDYPEYPHHRAASGTYNMLDPDPNEHVISGALVGGLDADGSFNDARNDWVHNEVAINYNAGHSGLVAGVVEGFTGTEDDAGWWMG</sequence>
<comment type="catalytic activity">
    <reaction evidence="6">
        <text>Endohydrolysis of (1-&gt;4)-beta-D-glucosidic linkages in cellulose, lichenin and cereal beta-D-glucans.</text>
        <dbReference type="EC" id="3.2.1.4"/>
    </reaction>
</comment>
<organism evidence="9 10">
    <name type="scientific">Pontivivens ytuae</name>
    <dbReference type="NCBI Taxonomy" id="2789856"/>
    <lineage>
        <taxon>Bacteria</taxon>
        <taxon>Pseudomonadati</taxon>
        <taxon>Pseudomonadota</taxon>
        <taxon>Alphaproteobacteria</taxon>
        <taxon>Rhodobacterales</taxon>
        <taxon>Paracoccaceae</taxon>
        <taxon>Pontivivens</taxon>
    </lineage>
</organism>
<evidence type="ECO:0000313" key="9">
    <source>
        <dbReference type="EMBL" id="QPH54235.1"/>
    </source>
</evidence>
<evidence type="ECO:0000259" key="8">
    <source>
        <dbReference type="PROSITE" id="PS51173"/>
    </source>
</evidence>
<dbReference type="AlphaFoldDB" id="A0A7S9LSM0"/>
<dbReference type="SUPFAM" id="SSF48208">
    <property type="entry name" value="Six-hairpin glycosidases"/>
    <property type="match status" value="1"/>
</dbReference>
<dbReference type="EC" id="3.2.1.4" evidence="6"/>
<feature type="active site" evidence="5">
    <location>
        <position position="1086"/>
    </location>
</feature>
<evidence type="ECO:0000256" key="2">
    <source>
        <dbReference type="ARBA" id="ARBA00023277"/>
    </source>
</evidence>
<accession>A0A7S9LSM0</accession>
<dbReference type="Gene3D" id="2.60.40.290">
    <property type="match status" value="3"/>
</dbReference>
<dbReference type="InterPro" id="IPR008965">
    <property type="entry name" value="CBM2/CBM3_carb-bd_dom_sf"/>
</dbReference>
<keyword evidence="1 5" id="KW-0378">Hydrolase</keyword>
<keyword evidence="3 5" id="KW-0326">Glycosidase</keyword>
<evidence type="ECO:0000256" key="3">
    <source>
        <dbReference type="ARBA" id="ARBA00023295"/>
    </source>
</evidence>
<dbReference type="InterPro" id="IPR008928">
    <property type="entry name" value="6-hairpin_glycosidase_sf"/>
</dbReference>
<evidence type="ECO:0000256" key="4">
    <source>
        <dbReference type="ARBA" id="ARBA00023326"/>
    </source>
</evidence>
<dbReference type="Pfam" id="PF00553">
    <property type="entry name" value="CBM_2"/>
    <property type="match status" value="2"/>
</dbReference>
<reference evidence="9 10" key="1">
    <citation type="submission" date="2020-11" db="EMBL/GenBank/DDBJ databases">
        <title>Description of Pontivivens ytuae sp. nov. isolated from deep sea sediment of Mariana Trench.</title>
        <authorList>
            <person name="Wang Z."/>
            <person name="Sun Q.-L."/>
            <person name="Xu X.-D."/>
            <person name="Tang Y.-Z."/>
            <person name="Zhang J."/>
        </authorList>
    </citation>
    <scope>NUCLEOTIDE SEQUENCE [LARGE SCALE GENOMIC DNA]</scope>
    <source>
        <strain evidence="9 10">MT2928</strain>
    </source>
</reference>
<dbReference type="Pfam" id="PF21294">
    <property type="entry name" value="Polysacc_lyase_14"/>
    <property type="match status" value="1"/>
</dbReference>
<dbReference type="GO" id="GO:0030247">
    <property type="term" value="F:polysaccharide binding"/>
    <property type="evidence" value="ECO:0007669"/>
    <property type="project" value="UniProtKB-UniRule"/>
</dbReference>
<dbReference type="GO" id="GO:0030245">
    <property type="term" value="P:cellulose catabolic process"/>
    <property type="evidence" value="ECO:0007669"/>
    <property type="project" value="UniProtKB-KW"/>
</dbReference>
<keyword evidence="6" id="KW-0136">Cellulose degradation</keyword>
<evidence type="ECO:0000313" key="10">
    <source>
        <dbReference type="Proteomes" id="UP000594800"/>
    </source>
</evidence>
<dbReference type="Pfam" id="PF00759">
    <property type="entry name" value="Glyco_hydro_9"/>
    <property type="match status" value="1"/>
</dbReference>
<comment type="similarity">
    <text evidence="5 6">Belongs to the glycosyl hydrolase 9 (cellulase E) family.</text>
</comment>
<dbReference type="InterPro" id="IPR012291">
    <property type="entry name" value="CBM2_carb-bd_dom_sf"/>
</dbReference>
<dbReference type="SMART" id="SM00637">
    <property type="entry name" value="CBD_II"/>
    <property type="match status" value="2"/>
</dbReference>
<evidence type="ECO:0000256" key="5">
    <source>
        <dbReference type="PROSITE-ProRule" id="PRU10060"/>
    </source>
</evidence>
<dbReference type="KEGG" id="poz:I0K15_00205"/>
<evidence type="ECO:0000256" key="1">
    <source>
        <dbReference type="ARBA" id="ARBA00022801"/>
    </source>
</evidence>
<feature type="region of interest" description="Disordered" evidence="7">
    <location>
        <begin position="626"/>
        <end position="656"/>
    </location>
</feature>
<dbReference type="PROSITE" id="PS51173">
    <property type="entry name" value="CBM2"/>
    <property type="match status" value="1"/>
</dbReference>
<dbReference type="InterPro" id="IPR001701">
    <property type="entry name" value="Glyco_hydro_9"/>
</dbReference>
<dbReference type="InterPro" id="IPR012341">
    <property type="entry name" value="6hp_glycosidase-like_sf"/>
</dbReference>
<protein>
    <recommendedName>
        <fullName evidence="6">Endoglucanase</fullName>
        <ecNumber evidence="6">3.2.1.4</ecNumber>
    </recommendedName>
</protein>
<proteinExistence type="inferred from homology"/>
<keyword evidence="4 5" id="KW-0624">Polysaccharide degradation</keyword>
<dbReference type="EMBL" id="CP064942">
    <property type="protein sequence ID" value="QPH54235.1"/>
    <property type="molecule type" value="Genomic_DNA"/>
</dbReference>
<feature type="domain" description="CBM2" evidence="8">
    <location>
        <begin position="517"/>
        <end position="641"/>
    </location>
</feature>
<feature type="active site" evidence="5">
    <location>
        <position position="1077"/>
    </location>
</feature>
<gene>
    <name evidence="9" type="ORF">I0K15_00205</name>
</gene>
<dbReference type="Gene3D" id="1.50.10.10">
    <property type="match status" value="1"/>
</dbReference>
<dbReference type="PROSITE" id="PS00698">
    <property type="entry name" value="GH9_3"/>
    <property type="match status" value="1"/>
</dbReference>
<keyword evidence="2 5" id="KW-0119">Carbohydrate metabolism</keyword>
<dbReference type="InterPro" id="IPR033126">
    <property type="entry name" value="Glyco_hydro_9_Asp/Glu_AS"/>
</dbReference>
<dbReference type="GO" id="GO:0008810">
    <property type="term" value="F:cellulase activity"/>
    <property type="evidence" value="ECO:0007669"/>
    <property type="project" value="UniProtKB-EC"/>
</dbReference>
<feature type="compositionally biased region" description="Low complexity" evidence="7">
    <location>
        <begin position="630"/>
        <end position="642"/>
    </location>
</feature>
<evidence type="ECO:0000256" key="6">
    <source>
        <dbReference type="RuleBase" id="RU361166"/>
    </source>
</evidence>